<evidence type="ECO:0000313" key="2">
    <source>
        <dbReference type="EMBL" id="KAJ6740994.1"/>
    </source>
</evidence>
<dbReference type="EMBL" id="JAPFFK010000010">
    <property type="protein sequence ID" value="KAJ6740994.1"/>
    <property type="molecule type" value="Genomic_DNA"/>
</dbReference>
<dbReference type="GO" id="GO:0004857">
    <property type="term" value="F:enzyme inhibitor activity"/>
    <property type="evidence" value="ECO:0007669"/>
    <property type="project" value="InterPro"/>
</dbReference>
<comment type="caution">
    <text evidence="2">The sequence shown here is derived from an EMBL/GenBank/DDBJ whole genome shotgun (WGS) entry which is preliminary data.</text>
</comment>
<accession>A0A9Q0V2M1</accession>
<dbReference type="OrthoDB" id="773291at2759"/>
<dbReference type="Proteomes" id="UP001151532">
    <property type="component" value="Chromosome 7"/>
</dbReference>
<dbReference type="InterPro" id="IPR006501">
    <property type="entry name" value="Pectinesterase_inhib_dom"/>
</dbReference>
<reference evidence="2" key="2">
    <citation type="journal article" date="2023" name="Int. J. Mol. Sci.">
        <title>De Novo Assembly and Annotation of 11 Diverse Shrub Willow (Salix) Genomes Reveals Novel Gene Organization in Sex-Linked Regions.</title>
        <authorList>
            <person name="Hyden B."/>
            <person name="Feng K."/>
            <person name="Yates T.B."/>
            <person name="Jawdy S."/>
            <person name="Cereghino C."/>
            <person name="Smart L.B."/>
            <person name="Muchero W."/>
        </authorList>
    </citation>
    <scope>NUCLEOTIDE SEQUENCE</scope>
    <source>
        <tissue evidence="2">Shoot tip</tissue>
    </source>
</reference>
<dbReference type="CDD" id="cd14859">
    <property type="entry name" value="PMEI_like"/>
    <property type="match status" value="1"/>
</dbReference>
<feature type="signal peptide" evidence="1">
    <location>
        <begin position="1"/>
        <end position="16"/>
    </location>
</feature>
<dbReference type="InterPro" id="IPR035513">
    <property type="entry name" value="Invertase/methylesterase_inhib"/>
</dbReference>
<gene>
    <name evidence="2" type="ORF">OIU79_001003</name>
</gene>
<feature type="chain" id="PRO_5040456372" evidence="1">
    <location>
        <begin position="17"/>
        <end position="158"/>
    </location>
</feature>
<sequence>MRPSAFIFLLLSLVFSHNIFHQPSVFVNGDMQIDPRNLQEHQVLRPLCLVSQTLMPPAQKQTPKVLSSSWSVSGWRMPPPHKYGYAADALQDSVQDLATDSYDYAYMHVMGASDYPNACRNAFKRYPGLAYPSELARREDGLKHICDVVLGMIDHLSW</sequence>
<dbReference type="Gene3D" id="1.20.140.40">
    <property type="entry name" value="Invertase/pectin methylesterase inhibitor family protein"/>
    <property type="match status" value="1"/>
</dbReference>
<evidence type="ECO:0000256" key="1">
    <source>
        <dbReference type="SAM" id="SignalP"/>
    </source>
</evidence>
<reference evidence="2" key="1">
    <citation type="submission" date="2022-11" db="EMBL/GenBank/DDBJ databases">
        <authorList>
            <person name="Hyden B.L."/>
            <person name="Feng K."/>
            <person name="Yates T."/>
            <person name="Jawdy S."/>
            <person name="Smart L.B."/>
            <person name="Muchero W."/>
        </authorList>
    </citation>
    <scope>NUCLEOTIDE SEQUENCE</scope>
    <source>
        <tissue evidence="2">Shoot tip</tissue>
    </source>
</reference>
<name>A0A9Q0V2M1_SALPP</name>
<evidence type="ECO:0000313" key="3">
    <source>
        <dbReference type="Proteomes" id="UP001151532"/>
    </source>
</evidence>
<keyword evidence="1" id="KW-0732">Signal</keyword>
<dbReference type="SUPFAM" id="SSF101148">
    <property type="entry name" value="Plant invertase/pectin methylesterase inhibitor"/>
    <property type="match status" value="1"/>
</dbReference>
<proteinExistence type="predicted"/>
<protein>
    <submittedName>
        <fullName evidence="2">CELL WALL / VACUOLAR INHIBITOR OF FRUCTOSIDASE 2</fullName>
    </submittedName>
</protein>
<dbReference type="AlphaFoldDB" id="A0A9Q0V2M1"/>
<organism evidence="2 3">
    <name type="scientific">Salix purpurea</name>
    <name type="common">Purple osier willow</name>
    <dbReference type="NCBI Taxonomy" id="77065"/>
    <lineage>
        <taxon>Eukaryota</taxon>
        <taxon>Viridiplantae</taxon>
        <taxon>Streptophyta</taxon>
        <taxon>Embryophyta</taxon>
        <taxon>Tracheophyta</taxon>
        <taxon>Spermatophyta</taxon>
        <taxon>Magnoliopsida</taxon>
        <taxon>eudicotyledons</taxon>
        <taxon>Gunneridae</taxon>
        <taxon>Pentapetalae</taxon>
        <taxon>rosids</taxon>
        <taxon>fabids</taxon>
        <taxon>Malpighiales</taxon>
        <taxon>Salicaceae</taxon>
        <taxon>Saliceae</taxon>
        <taxon>Salix</taxon>
    </lineage>
</organism>
<dbReference type="NCBIfam" id="TIGR01614">
    <property type="entry name" value="PME_inhib"/>
    <property type="match status" value="1"/>
</dbReference>
<keyword evidence="3" id="KW-1185">Reference proteome</keyword>